<sequence>MRVVATTGLAVLAGLTMSAAPAQATEAKPGAGQTQQHRDRDGVEGYFRTLGACEFAGRVGERFGHWDYYDCDLVLVGFRRGVWALEVDRLGRFDHGHRPSTLPKPIKDDNGYGAKDDAKDNGYGTKDDAKDNGYGAKDDDTKDDGVKDAGAKDDGYGAKG</sequence>
<feature type="compositionally biased region" description="Basic and acidic residues" evidence="1">
    <location>
        <begin position="105"/>
        <end position="160"/>
    </location>
</feature>
<reference evidence="3 4" key="1">
    <citation type="submission" date="2022-06" db="EMBL/GenBank/DDBJ databases">
        <title>New Species of the Genus Actinoplanes, ActinopZanes ferrugineus.</title>
        <authorList>
            <person name="Ding P."/>
        </authorList>
    </citation>
    <scope>NUCLEOTIDE SEQUENCE [LARGE SCALE GENOMIC DNA]</scope>
    <source>
        <strain evidence="3 4">TRM88003</strain>
    </source>
</reference>
<dbReference type="Proteomes" id="UP001523369">
    <property type="component" value="Unassembled WGS sequence"/>
</dbReference>
<proteinExistence type="predicted"/>
<dbReference type="EMBL" id="JAMYJR010000055">
    <property type="protein sequence ID" value="MCO8277255.1"/>
    <property type="molecule type" value="Genomic_DNA"/>
</dbReference>
<gene>
    <name evidence="3" type="ORF">M1L60_42435</name>
</gene>
<evidence type="ECO:0000313" key="3">
    <source>
        <dbReference type="EMBL" id="MCO8277255.1"/>
    </source>
</evidence>
<feature type="region of interest" description="Disordered" evidence="1">
    <location>
        <begin position="93"/>
        <end position="160"/>
    </location>
</feature>
<comment type="caution">
    <text evidence="3">The sequence shown here is derived from an EMBL/GenBank/DDBJ whole genome shotgun (WGS) entry which is preliminary data.</text>
</comment>
<evidence type="ECO:0000256" key="2">
    <source>
        <dbReference type="SAM" id="SignalP"/>
    </source>
</evidence>
<keyword evidence="2" id="KW-0732">Signal</keyword>
<dbReference type="RefSeq" id="WP_253243271.1">
    <property type="nucleotide sequence ID" value="NZ_JAMYJR010000055.1"/>
</dbReference>
<feature type="chain" id="PRO_5046820568" evidence="2">
    <location>
        <begin position="25"/>
        <end position="160"/>
    </location>
</feature>
<feature type="signal peptide" evidence="2">
    <location>
        <begin position="1"/>
        <end position="24"/>
    </location>
</feature>
<protein>
    <submittedName>
        <fullName evidence="3">Uncharacterized protein</fullName>
    </submittedName>
</protein>
<name>A0ABT1E522_9ACTN</name>
<evidence type="ECO:0000256" key="1">
    <source>
        <dbReference type="SAM" id="MobiDB-lite"/>
    </source>
</evidence>
<organism evidence="3 4">
    <name type="scientific">Paractinoplanes aksuensis</name>
    <dbReference type="NCBI Taxonomy" id="2939490"/>
    <lineage>
        <taxon>Bacteria</taxon>
        <taxon>Bacillati</taxon>
        <taxon>Actinomycetota</taxon>
        <taxon>Actinomycetes</taxon>
        <taxon>Micromonosporales</taxon>
        <taxon>Micromonosporaceae</taxon>
        <taxon>Paractinoplanes</taxon>
    </lineage>
</organism>
<keyword evidence="4" id="KW-1185">Reference proteome</keyword>
<evidence type="ECO:0000313" key="4">
    <source>
        <dbReference type="Proteomes" id="UP001523369"/>
    </source>
</evidence>
<accession>A0ABT1E522</accession>